<protein>
    <recommendedName>
        <fullName evidence="3">Ribosomal protein</fullName>
    </recommendedName>
</protein>
<evidence type="ECO:0000313" key="1">
    <source>
        <dbReference type="EMBL" id="GMT15439.1"/>
    </source>
</evidence>
<reference evidence="1" key="1">
    <citation type="submission" date="2023-10" db="EMBL/GenBank/DDBJ databases">
        <title>Genome assembly of Pristionchus species.</title>
        <authorList>
            <person name="Yoshida K."/>
            <person name="Sommer R.J."/>
        </authorList>
    </citation>
    <scope>NUCLEOTIDE SEQUENCE</scope>
    <source>
        <strain evidence="1">RS5133</strain>
    </source>
</reference>
<gene>
    <name evidence="1" type="ORF">PFISCL1PPCAC_6736</name>
</gene>
<dbReference type="EMBL" id="BTSY01000002">
    <property type="protein sequence ID" value="GMT15439.1"/>
    <property type="molecule type" value="Genomic_DNA"/>
</dbReference>
<keyword evidence="2" id="KW-1185">Reference proteome</keyword>
<dbReference type="Proteomes" id="UP001432322">
    <property type="component" value="Unassembled WGS sequence"/>
</dbReference>
<feature type="non-terminal residue" evidence="1">
    <location>
        <position position="330"/>
    </location>
</feature>
<organism evidence="1 2">
    <name type="scientific">Pristionchus fissidentatus</name>
    <dbReference type="NCBI Taxonomy" id="1538716"/>
    <lineage>
        <taxon>Eukaryota</taxon>
        <taxon>Metazoa</taxon>
        <taxon>Ecdysozoa</taxon>
        <taxon>Nematoda</taxon>
        <taxon>Chromadorea</taxon>
        <taxon>Rhabditida</taxon>
        <taxon>Rhabditina</taxon>
        <taxon>Diplogasteromorpha</taxon>
        <taxon>Diplogasteroidea</taxon>
        <taxon>Neodiplogasteridae</taxon>
        <taxon>Pristionchus</taxon>
    </lineage>
</organism>
<comment type="caution">
    <text evidence="1">The sequence shown here is derived from an EMBL/GenBank/DDBJ whole genome shotgun (WGS) entry which is preliminary data.</text>
</comment>
<proteinExistence type="predicted"/>
<sequence>MNFEWHCTSIKSEEATRIINSDTLKNPYNNARSINTISRIDVGLMVDHSAHHLGRAMNDLFVNTLSFPPFVVSLFSLTTISHFSTAFFQNSKASAHTTPCIALMCFPLQTWSTRLLADAILSEQRRHEYESLLFSAMDAVRCPSTFLSHFDKSFRSWANSEARFPVLFRRAPVQSLSNASGSTPGLGTICDEILSSLIFSSTTVIGGVARWPLEKSGVVCVVRVTDEGSEFLRASRSISLCTAAHLSSTFLITPIKRFRRSLSKVNSSISPLTSSICLSLATPSSQFGRNGIARPLSEIKSANVLLFSVQFRSFSHNCEFHFGSEESLVQ</sequence>
<dbReference type="AlphaFoldDB" id="A0AAV5V7J6"/>
<evidence type="ECO:0000313" key="2">
    <source>
        <dbReference type="Proteomes" id="UP001432322"/>
    </source>
</evidence>
<name>A0AAV5V7J6_9BILA</name>
<evidence type="ECO:0008006" key="3">
    <source>
        <dbReference type="Google" id="ProtNLM"/>
    </source>
</evidence>
<accession>A0AAV5V7J6</accession>